<keyword evidence="3 8" id="KW-0032">Aminotransferase</keyword>
<evidence type="ECO:0000256" key="2">
    <source>
        <dbReference type="ARBA" id="ARBA00007441"/>
    </source>
</evidence>
<evidence type="ECO:0000313" key="8">
    <source>
        <dbReference type="EMBL" id="KAK4460855.1"/>
    </source>
</evidence>
<dbReference type="InterPro" id="IPR015424">
    <property type="entry name" value="PyrdxlP-dep_Trfase"/>
</dbReference>
<dbReference type="InterPro" id="IPR015421">
    <property type="entry name" value="PyrdxlP-dep_Trfase_major"/>
</dbReference>
<comment type="caution">
    <text evidence="8">The sequence shown here is derived from an EMBL/GenBank/DDBJ whole genome shotgun (WGS) entry which is preliminary data.</text>
</comment>
<dbReference type="SUPFAM" id="SSF53383">
    <property type="entry name" value="PLP-dependent transferases"/>
    <property type="match status" value="1"/>
</dbReference>
<keyword evidence="5" id="KW-0663">Pyridoxal phosphate</keyword>
<dbReference type="AlphaFoldDB" id="A0AAV9HJG2"/>
<dbReference type="GO" id="GO:0008483">
    <property type="term" value="F:transaminase activity"/>
    <property type="evidence" value="ECO:0007669"/>
    <property type="project" value="UniProtKB-KW"/>
</dbReference>
<name>A0AAV9HJG2_9PEZI</name>
<comment type="similarity">
    <text evidence="2">Belongs to the class-I pyridoxal-phosphate-dependent aminotransferase family.</text>
</comment>
<dbReference type="GO" id="GO:1901605">
    <property type="term" value="P:alpha-amino acid metabolic process"/>
    <property type="evidence" value="ECO:0007669"/>
    <property type="project" value="TreeGrafter"/>
</dbReference>
<dbReference type="InterPro" id="IPR004839">
    <property type="entry name" value="Aminotransferase_I/II_large"/>
</dbReference>
<accession>A0AAV9HJG2</accession>
<feature type="domain" description="Aminotransferase class I/classII large" evidence="7">
    <location>
        <begin position="240"/>
        <end position="382"/>
    </location>
</feature>
<comment type="cofactor">
    <cofactor evidence="1">
        <name>pyridoxal 5'-phosphate</name>
        <dbReference type="ChEBI" id="CHEBI:597326"/>
    </cofactor>
</comment>
<feature type="compositionally biased region" description="Low complexity" evidence="6">
    <location>
        <begin position="74"/>
        <end position="83"/>
    </location>
</feature>
<sequence length="604" mass="66812">MEKSCDDNRPSPLDLAHHYSIVTKRRLPSQIKQAYKYFQIPGILNVAGGLPNVEFFPFDTLEAQAAKPQRWPPSSTSSSSDSSAAHIAVPKETKETDLLKKIDLASALQYGMAPGYPPLLSWVRQFTRQYLHPDAPYRGGPDVIMTCGSTDGFSKILNLFVTPWKDTDDIRERPGMLCEEFVYTNPTSQAMPLGVQLAPVKTDAVGMAVKGPGGLEDVLANWDPSKGKRPNLLYTVALGHNPTGILLPIERKKEIYAVCSKYDVIIVEDEPYWYLQYPTVPLEEAKSRGWPLPPPPYDAAPVRSSSSGDSFLDSLLPSFTSLDTDGRVIRLDTFSKTVAPGCRLGWITAQPAFIERLERITESSTQQPSGFVQSMISSLLIGTSNPSSSTSSTILPSFLSSKPSTPGGWQFEGFTRWLSGLRSQYLGRLITTCRILDSGATLVSTSSRRTGWTEVTKTKLYSFSWPRAGMFIWLQVHFESHPLFGSPSAKLPGGKVTGTFLSLAMMIFLTGPDYKVLVGLGSMFSATDEIRQRDGWRYVRLCFGAESEERNKMAAERFVDGVRRFRELTVEDIEGLLDPDREVKSLVPGEGEMEALNMSGYMGC</sequence>
<dbReference type="GO" id="GO:0030170">
    <property type="term" value="F:pyridoxal phosphate binding"/>
    <property type="evidence" value="ECO:0007669"/>
    <property type="project" value="InterPro"/>
</dbReference>
<evidence type="ECO:0000256" key="6">
    <source>
        <dbReference type="SAM" id="MobiDB-lite"/>
    </source>
</evidence>
<feature type="region of interest" description="Disordered" evidence="6">
    <location>
        <begin position="67"/>
        <end position="86"/>
    </location>
</feature>
<dbReference type="PANTHER" id="PTHR42790:SF1">
    <property type="entry name" value="AROMATIC AMINO ACID AMINOTRANSFERASE, HYPOTHETICAL (EUROFUNG)"/>
    <property type="match status" value="1"/>
</dbReference>
<evidence type="ECO:0000256" key="5">
    <source>
        <dbReference type="ARBA" id="ARBA00022898"/>
    </source>
</evidence>
<keyword evidence="4" id="KW-0808">Transferase</keyword>
<organism evidence="8 9">
    <name type="scientific">Cladorrhinum samala</name>
    <dbReference type="NCBI Taxonomy" id="585594"/>
    <lineage>
        <taxon>Eukaryota</taxon>
        <taxon>Fungi</taxon>
        <taxon>Dikarya</taxon>
        <taxon>Ascomycota</taxon>
        <taxon>Pezizomycotina</taxon>
        <taxon>Sordariomycetes</taxon>
        <taxon>Sordariomycetidae</taxon>
        <taxon>Sordariales</taxon>
        <taxon>Podosporaceae</taxon>
        <taxon>Cladorrhinum</taxon>
    </lineage>
</organism>
<protein>
    <submittedName>
        <fullName evidence="8">Aromatic amino acid aminotransferase</fullName>
    </submittedName>
</protein>
<dbReference type="InterPro" id="IPR050859">
    <property type="entry name" value="Class-I_PLP-dep_aminotransf"/>
</dbReference>
<dbReference type="Proteomes" id="UP001321749">
    <property type="component" value="Unassembled WGS sequence"/>
</dbReference>
<dbReference type="Pfam" id="PF00155">
    <property type="entry name" value="Aminotran_1_2"/>
    <property type="match status" value="1"/>
</dbReference>
<evidence type="ECO:0000256" key="1">
    <source>
        <dbReference type="ARBA" id="ARBA00001933"/>
    </source>
</evidence>
<evidence type="ECO:0000256" key="3">
    <source>
        <dbReference type="ARBA" id="ARBA00022576"/>
    </source>
</evidence>
<gene>
    <name evidence="8" type="ORF">QBC42DRAFT_228680</name>
</gene>
<keyword evidence="9" id="KW-1185">Reference proteome</keyword>
<evidence type="ECO:0000256" key="4">
    <source>
        <dbReference type="ARBA" id="ARBA00022679"/>
    </source>
</evidence>
<dbReference type="PANTHER" id="PTHR42790">
    <property type="entry name" value="AMINOTRANSFERASE"/>
    <property type="match status" value="1"/>
</dbReference>
<reference evidence="8" key="1">
    <citation type="journal article" date="2023" name="Mol. Phylogenet. Evol.">
        <title>Genome-scale phylogeny and comparative genomics of the fungal order Sordariales.</title>
        <authorList>
            <person name="Hensen N."/>
            <person name="Bonometti L."/>
            <person name="Westerberg I."/>
            <person name="Brannstrom I.O."/>
            <person name="Guillou S."/>
            <person name="Cros-Aarteil S."/>
            <person name="Calhoun S."/>
            <person name="Haridas S."/>
            <person name="Kuo A."/>
            <person name="Mondo S."/>
            <person name="Pangilinan J."/>
            <person name="Riley R."/>
            <person name="LaButti K."/>
            <person name="Andreopoulos B."/>
            <person name="Lipzen A."/>
            <person name="Chen C."/>
            <person name="Yan M."/>
            <person name="Daum C."/>
            <person name="Ng V."/>
            <person name="Clum A."/>
            <person name="Steindorff A."/>
            <person name="Ohm R.A."/>
            <person name="Martin F."/>
            <person name="Silar P."/>
            <person name="Natvig D.O."/>
            <person name="Lalanne C."/>
            <person name="Gautier V."/>
            <person name="Ament-Velasquez S.L."/>
            <person name="Kruys A."/>
            <person name="Hutchinson M.I."/>
            <person name="Powell A.J."/>
            <person name="Barry K."/>
            <person name="Miller A.N."/>
            <person name="Grigoriev I.V."/>
            <person name="Debuchy R."/>
            <person name="Gladieux P."/>
            <person name="Hiltunen Thoren M."/>
            <person name="Johannesson H."/>
        </authorList>
    </citation>
    <scope>NUCLEOTIDE SEQUENCE</scope>
    <source>
        <strain evidence="8">PSN324</strain>
    </source>
</reference>
<proteinExistence type="inferred from homology"/>
<evidence type="ECO:0000259" key="7">
    <source>
        <dbReference type="Pfam" id="PF00155"/>
    </source>
</evidence>
<dbReference type="CDD" id="cd00609">
    <property type="entry name" value="AAT_like"/>
    <property type="match status" value="1"/>
</dbReference>
<dbReference type="Gene3D" id="3.40.640.10">
    <property type="entry name" value="Type I PLP-dependent aspartate aminotransferase-like (Major domain)"/>
    <property type="match status" value="1"/>
</dbReference>
<reference evidence="8" key="2">
    <citation type="submission" date="2023-06" db="EMBL/GenBank/DDBJ databases">
        <authorList>
            <consortium name="Lawrence Berkeley National Laboratory"/>
            <person name="Mondo S.J."/>
            <person name="Hensen N."/>
            <person name="Bonometti L."/>
            <person name="Westerberg I."/>
            <person name="Brannstrom I.O."/>
            <person name="Guillou S."/>
            <person name="Cros-Aarteil S."/>
            <person name="Calhoun S."/>
            <person name="Haridas S."/>
            <person name="Kuo A."/>
            <person name="Pangilinan J."/>
            <person name="Riley R."/>
            <person name="Labutti K."/>
            <person name="Andreopoulos B."/>
            <person name="Lipzen A."/>
            <person name="Chen C."/>
            <person name="Yanf M."/>
            <person name="Daum C."/>
            <person name="Ng V."/>
            <person name="Clum A."/>
            <person name="Steindorff A."/>
            <person name="Ohm R."/>
            <person name="Martin F."/>
            <person name="Silar P."/>
            <person name="Natvig D."/>
            <person name="Lalanne C."/>
            <person name="Gautier V."/>
            <person name="Ament-Velasquez S.L."/>
            <person name="Kruys A."/>
            <person name="Hutchinson M.I."/>
            <person name="Powell A.J."/>
            <person name="Barry K."/>
            <person name="Miller A.N."/>
            <person name="Grigoriev I.V."/>
            <person name="Debuchy R."/>
            <person name="Gladieux P."/>
            <person name="Thoren M.H."/>
            <person name="Johannesson H."/>
        </authorList>
    </citation>
    <scope>NUCLEOTIDE SEQUENCE</scope>
    <source>
        <strain evidence="8">PSN324</strain>
    </source>
</reference>
<dbReference type="EMBL" id="MU865003">
    <property type="protein sequence ID" value="KAK4460855.1"/>
    <property type="molecule type" value="Genomic_DNA"/>
</dbReference>
<evidence type="ECO:0000313" key="9">
    <source>
        <dbReference type="Proteomes" id="UP001321749"/>
    </source>
</evidence>